<dbReference type="SUPFAM" id="SSF46785">
    <property type="entry name" value="Winged helix' DNA-binding domain"/>
    <property type="match status" value="1"/>
</dbReference>
<keyword evidence="7" id="KW-1185">Reference proteome</keyword>
<evidence type="ECO:0000256" key="1">
    <source>
        <dbReference type="ARBA" id="ARBA00009437"/>
    </source>
</evidence>
<dbReference type="InterPro" id="IPR000847">
    <property type="entry name" value="LysR_HTH_N"/>
</dbReference>
<dbReference type="RefSeq" id="WP_104302236.1">
    <property type="nucleotide sequence ID" value="NZ_PSNX01000006.1"/>
</dbReference>
<evidence type="ECO:0000313" key="7">
    <source>
        <dbReference type="Proteomes" id="UP000238605"/>
    </source>
</evidence>
<evidence type="ECO:0000313" key="6">
    <source>
        <dbReference type="EMBL" id="PPE66637.1"/>
    </source>
</evidence>
<dbReference type="Pfam" id="PF00126">
    <property type="entry name" value="HTH_1"/>
    <property type="match status" value="1"/>
</dbReference>
<keyword evidence="4" id="KW-0804">Transcription</keyword>
<dbReference type="PRINTS" id="PR00039">
    <property type="entry name" value="HTHLYSR"/>
</dbReference>
<dbReference type="InterPro" id="IPR058163">
    <property type="entry name" value="LysR-type_TF_proteobact-type"/>
</dbReference>
<comment type="caution">
    <text evidence="6">The sequence shown here is derived from an EMBL/GenBank/DDBJ whole genome shotgun (WGS) entry which is preliminary data.</text>
</comment>
<dbReference type="OrthoDB" id="8688993at2"/>
<sequence length="320" mass="35375">MNRPRHRPLPVGALRAFEAVARHLNFRAAAEELFLTQPAISRQIQGLEDEVGAPLFVRGTRHVELTVAGAALLRAVAPLLDRLDTTVHQIRRSRGRRVVGVTTFASFASLWLIPRLEAFQREHPDIDIRVSATDQIIESETQDIDVALRYCTPQRAGPQATHLFGEALTPVASPWLLERARNGQGPALQTPADLAHHTLLEEDDGRPSSGFLSWHAWFDHCGLSGLQPRRWLYFNYTYQQVQSALSGQGVALARLPLVADALRSGELVEPFAGARSAVTTRHAYWLLASPQARARPEVAQFCAWIEAQAALTREALGETG</sequence>
<evidence type="ECO:0000256" key="3">
    <source>
        <dbReference type="ARBA" id="ARBA00023125"/>
    </source>
</evidence>
<dbReference type="GO" id="GO:0006351">
    <property type="term" value="P:DNA-templated transcription"/>
    <property type="evidence" value="ECO:0007669"/>
    <property type="project" value="TreeGrafter"/>
</dbReference>
<gene>
    <name evidence="6" type="ORF">C1704_08195</name>
</gene>
<dbReference type="Gene3D" id="1.10.10.10">
    <property type="entry name" value="Winged helix-like DNA-binding domain superfamily/Winged helix DNA-binding domain"/>
    <property type="match status" value="1"/>
</dbReference>
<dbReference type="PANTHER" id="PTHR30537:SF74">
    <property type="entry name" value="HTH-TYPE TRANSCRIPTIONAL REGULATOR TRPI"/>
    <property type="match status" value="1"/>
</dbReference>
<accession>A0A2S5SVN5</accession>
<comment type="similarity">
    <text evidence="1">Belongs to the LysR transcriptional regulatory family.</text>
</comment>
<dbReference type="PROSITE" id="PS50931">
    <property type="entry name" value="HTH_LYSR"/>
    <property type="match status" value="1"/>
</dbReference>
<proteinExistence type="inferred from homology"/>
<dbReference type="FunFam" id="1.10.10.10:FF:000001">
    <property type="entry name" value="LysR family transcriptional regulator"/>
    <property type="match status" value="1"/>
</dbReference>
<dbReference type="CDD" id="cd08432">
    <property type="entry name" value="PBP2_GcdR_TrpI_HvrB_AmpR_like"/>
    <property type="match status" value="1"/>
</dbReference>
<protein>
    <submittedName>
        <fullName evidence="6">LysR family transcriptional regulator</fullName>
    </submittedName>
</protein>
<keyword evidence="3" id="KW-0238">DNA-binding</keyword>
<feature type="domain" description="HTH lysR-type" evidence="5">
    <location>
        <begin position="9"/>
        <end position="66"/>
    </location>
</feature>
<reference evidence="6 7" key="1">
    <citation type="submission" date="2018-02" db="EMBL/GenBank/DDBJ databases">
        <title>Reclassifiation of [Polyangium] brachysporum DSM 7029 as Guopingzhaonella breviflexa gen. nov., sp. nov., a member of the family Comamonadaceae.</title>
        <authorList>
            <person name="Tang B."/>
        </authorList>
    </citation>
    <scope>NUCLEOTIDE SEQUENCE [LARGE SCALE GENOMIC DNA]</scope>
    <source>
        <strain evidence="6 7">BCRC 80649</strain>
    </source>
</reference>
<dbReference type="PANTHER" id="PTHR30537">
    <property type="entry name" value="HTH-TYPE TRANSCRIPTIONAL REGULATOR"/>
    <property type="match status" value="1"/>
</dbReference>
<dbReference type="InterPro" id="IPR036390">
    <property type="entry name" value="WH_DNA-bd_sf"/>
</dbReference>
<dbReference type="InterPro" id="IPR005119">
    <property type="entry name" value="LysR_subst-bd"/>
</dbReference>
<evidence type="ECO:0000259" key="5">
    <source>
        <dbReference type="PROSITE" id="PS50931"/>
    </source>
</evidence>
<dbReference type="GO" id="GO:0043565">
    <property type="term" value="F:sequence-specific DNA binding"/>
    <property type="evidence" value="ECO:0007669"/>
    <property type="project" value="TreeGrafter"/>
</dbReference>
<dbReference type="GO" id="GO:0003700">
    <property type="term" value="F:DNA-binding transcription factor activity"/>
    <property type="evidence" value="ECO:0007669"/>
    <property type="project" value="InterPro"/>
</dbReference>
<dbReference type="InterPro" id="IPR036388">
    <property type="entry name" value="WH-like_DNA-bd_sf"/>
</dbReference>
<dbReference type="Gene3D" id="3.40.190.10">
    <property type="entry name" value="Periplasmic binding protein-like II"/>
    <property type="match status" value="2"/>
</dbReference>
<dbReference type="Pfam" id="PF03466">
    <property type="entry name" value="LysR_substrate"/>
    <property type="match status" value="1"/>
</dbReference>
<evidence type="ECO:0000256" key="2">
    <source>
        <dbReference type="ARBA" id="ARBA00023015"/>
    </source>
</evidence>
<keyword evidence="2" id="KW-0805">Transcription regulation</keyword>
<name>A0A2S5SVN5_9BURK</name>
<dbReference type="SUPFAM" id="SSF53850">
    <property type="entry name" value="Periplasmic binding protein-like II"/>
    <property type="match status" value="1"/>
</dbReference>
<evidence type="ECO:0000256" key="4">
    <source>
        <dbReference type="ARBA" id="ARBA00023163"/>
    </source>
</evidence>
<dbReference type="AlphaFoldDB" id="A0A2S5SVN5"/>
<dbReference type="Proteomes" id="UP000238605">
    <property type="component" value="Unassembled WGS sequence"/>
</dbReference>
<organism evidence="6 7">
    <name type="scientific">Caldimonas caldifontis</name>
    <dbReference type="NCBI Taxonomy" id="1452508"/>
    <lineage>
        <taxon>Bacteria</taxon>
        <taxon>Pseudomonadati</taxon>
        <taxon>Pseudomonadota</taxon>
        <taxon>Betaproteobacteria</taxon>
        <taxon>Burkholderiales</taxon>
        <taxon>Sphaerotilaceae</taxon>
        <taxon>Caldimonas</taxon>
    </lineage>
</organism>
<dbReference type="EMBL" id="PSNX01000006">
    <property type="protein sequence ID" value="PPE66637.1"/>
    <property type="molecule type" value="Genomic_DNA"/>
</dbReference>